<dbReference type="InterPro" id="IPR028939">
    <property type="entry name" value="P5C_Rdtase_cat_N"/>
</dbReference>
<evidence type="ECO:0000313" key="3">
    <source>
        <dbReference type="Proteomes" id="UP000253307"/>
    </source>
</evidence>
<feature type="domain" description="Pyrroline-5-carboxylate reductase catalytic N-terminal" evidence="1">
    <location>
        <begin position="2"/>
        <end position="38"/>
    </location>
</feature>
<protein>
    <recommendedName>
        <fullName evidence="1">Pyrroline-5-carboxylate reductase catalytic N-terminal domain-containing protein</fullName>
    </recommendedName>
</protein>
<reference evidence="2 3" key="1">
    <citation type="journal article" date="2018" name="Microbiome">
        <title>Fine metagenomic profile of the Mediterranean stratified and mixed water columns revealed by assembly and recruitment.</title>
        <authorList>
            <person name="Haro-Moreno J.M."/>
            <person name="Lopez-Perez M."/>
            <person name="De La Torre J.R."/>
            <person name="Picazo A."/>
            <person name="Camacho A."/>
            <person name="Rodriguez-Valera F."/>
        </authorList>
    </citation>
    <scope>NUCLEOTIDE SEQUENCE [LARGE SCALE GENOMIC DNA]</scope>
    <source>
        <strain evidence="2">MED-G82</strain>
    </source>
</reference>
<dbReference type="Gene3D" id="3.40.50.720">
    <property type="entry name" value="NAD(P)-binding Rossmann-like Domain"/>
    <property type="match status" value="1"/>
</dbReference>
<dbReference type="AlphaFoldDB" id="A0A368BVF0"/>
<sequence length="42" mass="4570">MNIGFLGCGNIAQAMIVGLLDSGLNPTSITVLTRNRKKKNFY</sequence>
<evidence type="ECO:0000259" key="1">
    <source>
        <dbReference type="Pfam" id="PF03807"/>
    </source>
</evidence>
<gene>
    <name evidence="2" type="ORF">DBW96_02740</name>
</gene>
<evidence type="ECO:0000313" key="2">
    <source>
        <dbReference type="EMBL" id="RCL41055.1"/>
    </source>
</evidence>
<dbReference type="EMBL" id="QOPE01000017">
    <property type="protein sequence ID" value="RCL41055.1"/>
    <property type="molecule type" value="Genomic_DNA"/>
</dbReference>
<feature type="non-terminal residue" evidence="2">
    <location>
        <position position="42"/>
    </location>
</feature>
<proteinExistence type="predicted"/>
<accession>A0A368BVF0</accession>
<dbReference type="SUPFAM" id="SSF51735">
    <property type="entry name" value="NAD(P)-binding Rossmann-fold domains"/>
    <property type="match status" value="1"/>
</dbReference>
<dbReference type="Proteomes" id="UP000253307">
    <property type="component" value="Unassembled WGS sequence"/>
</dbReference>
<organism evidence="2 3">
    <name type="scientific">SAR86 cluster bacterium</name>
    <dbReference type="NCBI Taxonomy" id="2030880"/>
    <lineage>
        <taxon>Bacteria</taxon>
        <taxon>Pseudomonadati</taxon>
        <taxon>Pseudomonadota</taxon>
        <taxon>Gammaproteobacteria</taxon>
        <taxon>SAR86 cluster</taxon>
    </lineage>
</organism>
<name>A0A368BVF0_9GAMM</name>
<dbReference type="InterPro" id="IPR036291">
    <property type="entry name" value="NAD(P)-bd_dom_sf"/>
</dbReference>
<comment type="caution">
    <text evidence="2">The sequence shown here is derived from an EMBL/GenBank/DDBJ whole genome shotgun (WGS) entry which is preliminary data.</text>
</comment>
<dbReference type="Pfam" id="PF03807">
    <property type="entry name" value="F420_oxidored"/>
    <property type="match status" value="1"/>
</dbReference>